<dbReference type="RefSeq" id="WP_164004714.1">
    <property type="nucleotide sequence ID" value="NZ_JAAIKD010000003.1"/>
</dbReference>
<dbReference type="CDD" id="cd00082">
    <property type="entry name" value="HisKA"/>
    <property type="match status" value="1"/>
</dbReference>
<proteinExistence type="predicted"/>
<comment type="catalytic activity">
    <reaction evidence="1">
        <text>ATP + protein L-histidine = ADP + protein N-phospho-L-histidine.</text>
        <dbReference type="EC" id="2.7.13.3"/>
    </reaction>
</comment>
<keyword evidence="3 6" id="KW-0597">Phosphoprotein</keyword>
<evidence type="ECO:0000256" key="5">
    <source>
        <dbReference type="ARBA" id="ARBA00022777"/>
    </source>
</evidence>
<dbReference type="InterPro" id="IPR000014">
    <property type="entry name" value="PAS"/>
</dbReference>
<dbReference type="Proteomes" id="UP000478505">
    <property type="component" value="Unassembled WGS sequence"/>
</dbReference>
<feature type="domain" description="PAC" evidence="11">
    <location>
        <begin position="591"/>
        <end position="643"/>
    </location>
</feature>
<feature type="domain" description="PAC" evidence="11">
    <location>
        <begin position="338"/>
        <end position="389"/>
    </location>
</feature>
<dbReference type="NCBIfam" id="TIGR00229">
    <property type="entry name" value="sensory_box"/>
    <property type="match status" value="6"/>
</dbReference>
<feature type="coiled-coil region" evidence="7">
    <location>
        <begin position="885"/>
        <end position="912"/>
    </location>
</feature>
<dbReference type="InterPro" id="IPR004358">
    <property type="entry name" value="Sig_transdc_His_kin-like_C"/>
</dbReference>
<dbReference type="SUPFAM" id="SSF55785">
    <property type="entry name" value="PYP-like sensor domain (PAS domain)"/>
    <property type="match status" value="6"/>
</dbReference>
<keyword evidence="13" id="KW-1185">Reference proteome</keyword>
<dbReference type="InterPro" id="IPR035965">
    <property type="entry name" value="PAS-like_dom_sf"/>
</dbReference>
<dbReference type="PANTHER" id="PTHR43304">
    <property type="entry name" value="PHYTOCHROME-LIKE PROTEIN CPH1"/>
    <property type="match status" value="1"/>
</dbReference>
<feature type="domain" description="PAS" evidence="10">
    <location>
        <begin position="267"/>
        <end position="309"/>
    </location>
</feature>
<dbReference type="SMART" id="SM00086">
    <property type="entry name" value="PAC"/>
    <property type="match status" value="6"/>
</dbReference>
<gene>
    <name evidence="12" type="ORF">G3567_07570</name>
</gene>
<dbReference type="PRINTS" id="PR00344">
    <property type="entry name" value="BCTRLSENSOR"/>
</dbReference>
<dbReference type="EC" id="2.7.13.3" evidence="2"/>
<dbReference type="EMBL" id="JAAIKD010000003">
    <property type="protein sequence ID" value="NEV94003.1"/>
    <property type="molecule type" value="Genomic_DNA"/>
</dbReference>
<evidence type="ECO:0000256" key="4">
    <source>
        <dbReference type="ARBA" id="ARBA00022679"/>
    </source>
</evidence>
<dbReference type="PROSITE" id="PS50113">
    <property type="entry name" value="PAC"/>
    <property type="match status" value="3"/>
</dbReference>
<dbReference type="GO" id="GO:0000155">
    <property type="term" value="F:phosphorelay sensor kinase activity"/>
    <property type="evidence" value="ECO:0007669"/>
    <property type="project" value="InterPro"/>
</dbReference>
<dbReference type="InterPro" id="IPR005467">
    <property type="entry name" value="His_kinase_dom"/>
</dbReference>
<dbReference type="SMART" id="SM00091">
    <property type="entry name" value="PAS"/>
    <property type="match status" value="6"/>
</dbReference>
<feature type="domain" description="PAS" evidence="10">
    <location>
        <begin position="390"/>
        <end position="461"/>
    </location>
</feature>
<evidence type="ECO:0000313" key="13">
    <source>
        <dbReference type="Proteomes" id="UP000478505"/>
    </source>
</evidence>
<sequence length="1132" mass="130084">MSSPLKILHLEDTRSDAILIERSIRKEGFNYEIMVVENKKDYRDALDSFVPDIILSDHSLPGFDSIEALEILHNLGSRIPFILITSVLPDEIAVTILKNGASDYILKDRLERLPAAIENALERLRLELERQEYIELLTSNERKLRRMLEHGSDPVMLLNKDGRINYISPNVQKMLGYSEEEILNLGLHEIYHPEDVREAFLELSQCIDAPGDTLISSIKRMKHKNEAWRWVEVSLTNLLNDPDVNSVVNNLRDVTERRKSEQIIRESEEKYRSFFENSLDGILLTAKDGRVFAANPAACRIFRMTEKEICEAERLGLTDSTDPRLHQALQEREISGKTSTELTMLRKGGIKFPAELTSSVFKNAQGEIRTSMTVRDISDKKQAEEKLKSSEEKYRLLFEFNPLPNWIFDHETLRILDVNQAAIQHYGYSRDEFLQLTIMDLRDDEGRHQLSDILKDFTKEGGESYYGKLKLLKKDKTPILVDVYAYELCFDQRECSLVISNDITNRVKALKQLETQRNKLATAERIAKMGYWELDLKDNSLFWTDEIYRIWEVQPENFTPTFENLLESIHPEDLENFKKAQENALSGTAELNFEHRILFPDGSIKWVHEKGKLIKDKEGLPVSLEGTVQDITVFKRDQEKLILSESRFRSLIKSQTNYVVRVDLEGNYVYCNDTFLKDYSWLYPGDSIVKKNSLNSIKDYHHQRVNETVEKCFAEPNTVFQVEMDKPAKGGGVNTTLWDFICITDSQGHPEEIQSVGINITDRVQAEKESRFQANLLDKIGQAVLSTDVQEIINYWNKSAEKIYGWTREEALGKTLGELIPLPATEGNTFRKIEDLKPGEVRTGEFKVKKKDGTEFQVLITDSPVYDENMNLAGMVGISSDITDRIEAEFKMQKLNKELKAYTEELVLANKGLEQFSYIVSHNLRAPIANIIGLGDLMKIEDHPKEVQDKLSQELINNVERLDTVIRDLNVILSVKSDILKNKEPIALPKLINLIKMSIKDLIDKEQVTITTDFNDMQQFRSIHSYMQSIFYNLILNSIKYKKPDQAPVIHIEGKKEGKKFIFSISDNGLGIDLSKNGKQVFGLYKRFHQHKEGKGMGLFMVKTQVEMLGGKISISSKPNRGTTFVIEFSDK</sequence>
<dbReference type="PROSITE" id="PS50112">
    <property type="entry name" value="PAS"/>
    <property type="match status" value="4"/>
</dbReference>
<dbReference type="Gene3D" id="1.10.287.130">
    <property type="match status" value="1"/>
</dbReference>
<feature type="domain" description="Response regulatory" evidence="9">
    <location>
        <begin position="6"/>
        <end position="122"/>
    </location>
</feature>
<name>A0A6B3R0B0_9FLAO</name>
<keyword evidence="5" id="KW-0418">Kinase</keyword>
<dbReference type="InterPro" id="IPR036890">
    <property type="entry name" value="HATPase_C_sf"/>
</dbReference>
<dbReference type="InterPro" id="IPR001789">
    <property type="entry name" value="Sig_transdc_resp-reg_receiver"/>
</dbReference>
<organism evidence="12 13">
    <name type="scientific">Psychroflexus aurantiacus</name>
    <dbReference type="NCBI Taxonomy" id="2709310"/>
    <lineage>
        <taxon>Bacteria</taxon>
        <taxon>Pseudomonadati</taxon>
        <taxon>Bacteroidota</taxon>
        <taxon>Flavobacteriia</taxon>
        <taxon>Flavobacteriales</taxon>
        <taxon>Flavobacteriaceae</taxon>
        <taxon>Psychroflexus</taxon>
    </lineage>
</organism>
<dbReference type="CDD" id="cd00130">
    <property type="entry name" value="PAS"/>
    <property type="match status" value="5"/>
</dbReference>
<dbReference type="InterPro" id="IPR003661">
    <property type="entry name" value="HisK_dim/P_dom"/>
</dbReference>
<evidence type="ECO:0000259" key="11">
    <source>
        <dbReference type="PROSITE" id="PS50113"/>
    </source>
</evidence>
<dbReference type="SUPFAM" id="SSF55874">
    <property type="entry name" value="ATPase domain of HSP90 chaperone/DNA topoisomerase II/histidine kinase"/>
    <property type="match status" value="1"/>
</dbReference>
<dbReference type="InterPro" id="IPR000700">
    <property type="entry name" value="PAS-assoc_C"/>
</dbReference>
<evidence type="ECO:0000259" key="8">
    <source>
        <dbReference type="PROSITE" id="PS50109"/>
    </source>
</evidence>
<dbReference type="InterPro" id="IPR003594">
    <property type="entry name" value="HATPase_dom"/>
</dbReference>
<dbReference type="InterPro" id="IPR001610">
    <property type="entry name" value="PAC"/>
</dbReference>
<accession>A0A6B3R0B0</accession>
<dbReference type="InterPro" id="IPR013655">
    <property type="entry name" value="PAS_fold_3"/>
</dbReference>
<dbReference type="Gene3D" id="3.30.450.20">
    <property type="entry name" value="PAS domain"/>
    <property type="match status" value="6"/>
</dbReference>
<dbReference type="SUPFAM" id="SSF47384">
    <property type="entry name" value="Homodimeric domain of signal transducing histidine kinase"/>
    <property type="match status" value="1"/>
</dbReference>
<evidence type="ECO:0000256" key="6">
    <source>
        <dbReference type="PROSITE-ProRule" id="PRU00169"/>
    </source>
</evidence>
<dbReference type="PROSITE" id="PS50109">
    <property type="entry name" value="HIS_KIN"/>
    <property type="match status" value="1"/>
</dbReference>
<dbReference type="Gene3D" id="3.30.565.10">
    <property type="entry name" value="Histidine kinase-like ATPase, C-terminal domain"/>
    <property type="match status" value="1"/>
</dbReference>
<dbReference type="SUPFAM" id="SSF52172">
    <property type="entry name" value="CheY-like"/>
    <property type="match status" value="1"/>
</dbReference>
<keyword evidence="4" id="KW-0808">Transferase</keyword>
<reference evidence="12 13" key="1">
    <citation type="submission" date="2020-02" db="EMBL/GenBank/DDBJ databases">
        <title>Flavobacteriaceae Psychroflexus bacterium YR1-1, complete genome.</title>
        <authorList>
            <person name="Li Y."/>
            <person name="Wu S."/>
        </authorList>
    </citation>
    <scope>NUCLEOTIDE SEQUENCE [LARGE SCALE GENOMIC DNA]</scope>
    <source>
        <strain evidence="12 13">YR1-1</strain>
    </source>
</reference>
<dbReference type="CDD" id="cd00156">
    <property type="entry name" value="REC"/>
    <property type="match status" value="1"/>
</dbReference>
<feature type="domain" description="Histidine kinase" evidence="8">
    <location>
        <begin position="919"/>
        <end position="1132"/>
    </location>
</feature>
<comment type="caution">
    <text evidence="12">The sequence shown here is derived from an EMBL/GenBank/DDBJ whole genome shotgun (WGS) entry which is preliminary data.</text>
</comment>
<evidence type="ECO:0000256" key="3">
    <source>
        <dbReference type="ARBA" id="ARBA00022553"/>
    </source>
</evidence>
<evidence type="ECO:0000256" key="7">
    <source>
        <dbReference type="SAM" id="Coils"/>
    </source>
</evidence>
<feature type="domain" description="PAC" evidence="11">
    <location>
        <begin position="842"/>
        <end position="894"/>
    </location>
</feature>
<dbReference type="PANTHER" id="PTHR43304:SF1">
    <property type="entry name" value="PAC DOMAIN-CONTAINING PROTEIN"/>
    <property type="match status" value="1"/>
</dbReference>
<feature type="domain" description="PAS" evidence="10">
    <location>
        <begin position="769"/>
        <end position="820"/>
    </location>
</feature>
<feature type="domain" description="PAS" evidence="10">
    <location>
        <begin position="140"/>
        <end position="210"/>
    </location>
</feature>
<dbReference type="InterPro" id="IPR052162">
    <property type="entry name" value="Sensor_kinase/Photoreceptor"/>
</dbReference>
<feature type="modified residue" description="4-aspartylphosphate" evidence="6">
    <location>
        <position position="57"/>
    </location>
</feature>
<dbReference type="AlphaFoldDB" id="A0A6B3R0B0"/>
<evidence type="ECO:0000256" key="2">
    <source>
        <dbReference type="ARBA" id="ARBA00012438"/>
    </source>
</evidence>
<dbReference type="Gene3D" id="2.10.70.100">
    <property type="match status" value="1"/>
</dbReference>
<keyword evidence="7" id="KW-0175">Coiled coil</keyword>
<dbReference type="SMART" id="SM00448">
    <property type="entry name" value="REC"/>
    <property type="match status" value="1"/>
</dbReference>
<dbReference type="Pfam" id="PF00072">
    <property type="entry name" value="Response_reg"/>
    <property type="match status" value="1"/>
</dbReference>
<dbReference type="SMART" id="SM00387">
    <property type="entry name" value="HATPase_c"/>
    <property type="match status" value="1"/>
</dbReference>
<dbReference type="InterPro" id="IPR036097">
    <property type="entry name" value="HisK_dim/P_sf"/>
</dbReference>
<protein>
    <recommendedName>
        <fullName evidence="2">histidine kinase</fullName>
        <ecNumber evidence="2">2.7.13.3</ecNumber>
    </recommendedName>
</protein>
<dbReference type="Pfam" id="PF08447">
    <property type="entry name" value="PAS_3"/>
    <property type="match status" value="2"/>
</dbReference>
<evidence type="ECO:0000313" key="12">
    <source>
        <dbReference type="EMBL" id="NEV94003.1"/>
    </source>
</evidence>
<dbReference type="PROSITE" id="PS50110">
    <property type="entry name" value="RESPONSE_REGULATORY"/>
    <property type="match status" value="1"/>
</dbReference>
<evidence type="ECO:0000259" key="10">
    <source>
        <dbReference type="PROSITE" id="PS50112"/>
    </source>
</evidence>
<evidence type="ECO:0000259" key="9">
    <source>
        <dbReference type="PROSITE" id="PS50110"/>
    </source>
</evidence>
<evidence type="ECO:0000256" key="1">
    <source>
        <dbReference type="ARBA" id="ARBA00000085"/>
    </source>
</evidence>
<dbReference type="Pfam" id="PF02518">
    <property type="entry name" value="HATPase_c"/>
    <property type="match status" value="1"/>
</dbReference>
<dbReference type="Gene3D" id="3.40.50.2300">
    <property type="match status" value="1"/>
</dbReference>
<dbReference type="Pfam" id="PF13426">
    <property type="entry name" value="PAS_9"/>
    <property type="match status" value="3"/>
</dbReference>
<dbReference type="InterPro" id="IPR011006">
    <property type="entry name" value="CheY-like_superfamily"/>
</dbReference>